<evidence type="ECO:0000313" key="2">
    <source>
        <dbReference type="EMBL" id="EAD1186118.1"/>
    </source>
</evidence>
<dbReference type="EMBL" id="AAALRN010000007">
    <property type="protein sequence ID" value="EAD1186118.1"/>
    <property type="molecule type" value="Genomic_DNA"/>
</dbReference>
<dbReference type="Pfam" id="PF05119">
    <property type="entry name" value="Terminase_4"/>
    <property type="match status" value="1"/>
</dbReference>
<protein>
    <submittedName>
        <fullName evidence="2">Phage terminase small subunit P27 family</fullName>
    </submittedName>
</protein>
<accession>A0A823DK52</accession>
<reference evidence="2 3" key="1">
    <citation type="submission" date="2018-06" db="EMBL/GenBank/DDBJ databases">
        <authorList>
            <consortium name="GenomeTrakr: Next Generation Sequencing Network for Food Pathogen Tracability"/>
        </authorList>
    </citation>
    <scope>NUCLEOTIDE SEQUENCE [LARGE SCALE GENOMIC DNA]</scope>
    <source>
        <strain evidence="2 3">FDA00008584</strain>
    </source>
</reference>
<proteinExistence type="predicted"/>
<name>A0A823DK52_LISMN</name>
<dbReference type="AlphaFoldDB" id="A0A823DK52"/>
<sequence length="163" mass="18828">MPGRKKKLNENKQGNRTLEELNEQQQIENKLTEFEPLSDKPPAWLSKKAKLEWARVIKPLSQLPTSELDRNMLAMYCYNYSLYRDLQKLVEKGEQTITKEIVSGNEVIKKNPAFQNLMTIQQELMKLSANLGMTIDSRMRLVTPEVKSRETLADVLFKKGNDG</sequence>
<evidence type="ECO:0000313" key="3">
    <source>
        <dbReference type="Proteomes" id="UP000403352"/>
    </source>
</evidence>
<gene>
    <name evidence="2" type="ORF">QD52_13605</name>
</gene>
<feature type="region of interest" description="Disordered" evidence="1">
    <location>
        <begin position="1"/>
        <end position="21"/>
    </location>
</feature>
<evidence type="ECO:0000256" key="1">
    <source>
        <dbReference type="SAM" id="MobiDB-lite"/>
    </source>
</evidence>
<dbReference type="NCBIfam" id="TIGR01558">
    <property type="entry name" value="sm_term_P27"/>
    <property type="match status" value="1"/>
</dbReference>
<dbReference type="Proteomes" id="UP000403352">
    <property type="component" value="Unassembled WGS sequence"/>
</dbReference>
<organism evidence="2 3">
    <name type="scientific">Listeria monocytogenes</name>
    <dbReference type="NCBI Taxonomy" id="1639"/>
    <lineage>
        <taxon>Bacteria</taxon>
        <taxon>Bacillati</taxon>
        <taxon>Bacillota</taxon>
        <taxon>Bacilli</taxon>
        <taxon>Bacillales</taxon>
        <taxon>Listeriaceae</taxon>
        <taxon>Listeria</taxon>
    </lineage>
</organism>
<dbReference type="InterPro" id="IPR006448">
    <property type="entry name" value="Phage_term_ssu_P27"/>
</dbReference>
<comment type="caution">
    <text evidence="2">The sequence shown here is derived from an EMBL/GenBank/DDBJ whole genome shotgun (WGS) entry which is preliminary data.</text>
</comment>